<gene>
    <name evidence="4" type="ORF">STAS_03317</name>
</gene>
<name>A0A5A7P431_STRAF</name>
<dbReference type="NCBIfam" id="TIGR00756">
    <property type="entry name" value="PPR"/>
    <property type="match status" value="2"/>
</dbReference>
<dbReference type="AlphaFoldDB" id="A0A5A7P431"/>
<evidence type="ECO:0000313" key="4">
    <source>
        <dbReference type="EMBL" id="GER27593.1"/>
    </source>
</evidence>
<dbReference type="PROSITE" id="PS51375">
    <property type="entry name" value="PPR"/>
    <property type="match status" value="3"/>
</dbReference>
<evidence type="ECO:0000256" key="2">
    <source>
        <dbReference type="ARBA" id="ARBA00022737"/>
    </source>
</evidence>
<reference evidence="5" key="1">
    <citation type="journal article" date="2019" name="Curr. Biol.">
        <title>Genome Sequence of Striga asiatica Provides Insight into the Evolution of Plant Parasitism.</title>
        <authorList>
            <person name="Yoshida S."/>
            <person name="Kim S."/>
            <person name="Wafula E.K."/>
            <person name="Tanskanen J."/>
            <person name="Kim Y.M."/>
            <person name="Honaas L."/>
            <person name="Yang Z."/>
            <person name="Spallek T."/>
            <person name="Conn C.E."/>
            <person name="Ichihashi Y."/>
            <person name="Cheong K."/>
            <person name="Cui S."/>
            <person name="Der J.P."/>
            <person name="Gundlach H."/>
            <person name="Jiao Y."/>
            <person name="Hori C."/>
            <person name="Ishida J.K."/>
            <person name="Kasahara H."/>
            <person name="Kiba T."/>
            <person name="Kim M.S."/>
            <person name="Koo N."/>
            <person name="Laohavisit A."/>
            <person name="Lee Y.H."/>
            <person name="Lumba S."/>
            <person name="McCourt P."/>
            <person name="Mortimer J.C."/>
            <person name="Mutuku J.M."/>
            <person name="Nomura T."/>
            <person name="Sasaki-Sekimoto Y."/>
            <person name="Seto Y."/>
            <person name="Wang Y."/>
            <person name="Wakatake T."/>
            <person name="Sakakibara H."/>
            <person name="Demura T."/>
            <person name="Yamaguchi S."/>
            <person name="Yoneyama K."/>
            <person name="Manabe R.I."/>
            <person name="Nelson D.C."/>
            <person name="Schulman A.H."/>
            <person name="Timko M.P."/>
            <person name="dePamphilis C.W."/>
            <person name="Choi D."/>
            <person name="Shirasu K."/>
        </authorList>
    </citation>
    <scope>NUCLEOTIDE SEQUENCE [LARGE SCALE GENOMIC DNA]</scope>
    <source>
        <strain evidence="5">cv. UVA1</strain>
    </source>
</reference>
<dbReference type="PANTHER" id="PTHR47936:SF3">
    <property type="entry name" value="PENTACOTRIPEPTIDE-REPEAT REGION OF PRORP DOMAIN-CONTAINING PROTEIN"/>
    <property type="match status" value="1"/>
</dbReference>
<organism evidence="4 5">
    <name type="scientific">Striga asiatica</name>
    <name type="common">Asiatic witchweed</name>
    <name type="synonym">Buchnera asiatica</name>
    <dbReference type="NCBI Taxonomy" id="4170"/>
    <lineage>
        <taxon>Eukaryota</taxon>
        <taxon>Viridiplantae</taxon>
        <taxon>Streptophyta</taxon>
        <taxon>Embryophyta</taxon>
        <taxon>Tracheophyta</taxon>
        <taxon>Spermatophyta</taxon>
        <taxon>Magnoliopsida</taxon>
        <taxon>eudicotyledons</taxon>
        <taxon>Gunneridae</taxon>
        <taxon>Pentapetalae</taxon>
        <taxon>asterids</taxon>
        <taxon>lamiids</taxon>
        <taxon>Lamiales</taxon>
        <taxon>Orobanchaceae</taxon>
        <taxon>Buchnereae</taxon>
        <taxon>Striga</taxon>
    </lineage>
</organism>
<dbReference type="OrthoDB" id="185373at2759"/>
<dbReference type="InterPro" id="IPR011990">
    <property type="entry name" value="TPR-like_helical_dom_sf"/>
</dbReference>
<dbReference type="Pfam" id="PF13041">
    <property type="entry name" value="PPR_2"/>
    <property type="match status" value="1"/>
</dbReference>
<dbReference type="EMBL" id="BKCP01002002">
    <property type="protein sequence ID" value="GER27593.1"/>
    <property type="molecule type" value="Genomic_DNA"/>
</dbReference>
<keyword evidence="2" id="KW-0677">Repeat</keyword>
<evidence type="ECO:0000256" key="3">
    <source>
        <dbReference type="PROSITE-ProRule" id="PRU00708"/>
    </source>
</evidence>
<comment type="similarity">
    <text evidence="1">Belongs to the PPR family. P subfamily.</text>
</comment>
<protein>
    <submittedName>
        <fullName evidence="4">Pentatricopeptide repeat-containing protein</fullName>
    </submittedName>
</protein>
<feature type="repeat" description="PPR" evidence="3">
    <location>
        <begin position="363"/>
        <end position="397"/>
    </location>
</feature>
<proteinExistence type="inferred from homology"/>
<dbReference type="PANTHER" id="PTHR47936">
    <property type="entry name" value="PPR_LONG DOMAIN-CONTAINING PROTEIN"/>
    <property type="match status" value="1"/>
</dbReference>
<dbReference type="Proteomes" id="UP000325081">
    <property type="component" value="Unassembled WGS sequence"/>
</dbReference>
<feature type="repeat" description="PPR" evidence="3">
    <location>
        <begin position="433"/>
        <end position="467"/>
    </location>
</feature>
<accession>A0A5A7P431</accession>
<evidence type="ECO:0000313" key="5">
    <source>
        <dbReference type="Proteomes" id="UP000325081"/>
    </source>
</evidence>
<dbReference type="Gene3D" id="1.25.40.10">
    <property type="entry name" value="Tetratricopeptide repeat domain"/>
    <property type="match status" value="2"/>
</dbReference>
<evidence type="ECO:0000256" key="1">
    <source>
        <dbReference type="ARBA" id="ARBA00007626"/>
    </source>
</evidence>
<dbReference type="Pfam" id="PF01535">
    <property type="entry name" value="PPR"/>
    <property type="match status" value="1"/>
</dbReference>
<dbReference type="InterPro" id="IPR002885">
    <property type="entry name" value="PPR_rpt"/>
</dbReference>
<sequence length="572" mass="64660">MRISNRTQKPFRYCGTLLSPFSLENLNPQISDIVAPSNSHRTISSLRYFSSGPSSFFSYTSGSCSIFSSGFYSLRKKQSFDSSSPTLPIKNQFSITSSSWLSSDYGIVSYPSYKNQALCHFSSGRPKVRSLKHPFLQSLYSLTLSKQGSYYICRCFTVSSSDGTVSSGRRAAVDSEVDSMRNVSCDQQNLGKGNNSPRKFILDIVDILRNNGEDLESELSTMSSKLSVRSITEVFKVLNEGGISGLRLFKWIWGNNHRLRRNAIVCSLIIDNVGRSDDYETMFVLLKAFTSEKICLTYAAFLFIPILTSENSSLNEPTQKVVDLLNKVGGSCRNSGVHALIEMFCNLCLFEMARYVIKVTESKKSYYCLLIRAKCKNGLLEDAYSIIREMQETHCMPDTTVYNYHIGRLWKSGKMDVAFAFLNEMKTIGVHPDAITFEILINFVCSLGMMDDVHKLLDQMASQGLEPRPTTHARVIKTLFVAEKYEAAHKYVVNPSYKICSNMMYSLLANLYREKGDVLSAKDLLIEMMDICLKPNFSVYVKIVKQLRKIGKRNLARDLEDRHSKFVVRSQA</sequence>
<comment type="caution">
    <text evidence="4">The sequence shown here is derived from an EMBL/GenBank/DDBJ whole genome shotgun (WGS) entry which is preliminary data.</text>
</comment>
<keyword evidence="5" id="KW-1185">Reference proteome</keyword>
<feature type="repeat" description="PPR" evidence="3">
    <location>
        <begin position="398"/>
        <end position="432"/>
    </location>
</feature>